<dbReference type="PROSITE" id="PS51007">
    <property type="entry name" value="CYTC"/>
    <property type="match status" value="1"/>
</dbReference>
<dbReference type="GO" id="GO:0046872">
    <property type="term" value="F:metal ion binding"/>
    <property type="evidence" value="ECO:0007669"/>
    <property type="project" value="UniProtKB-KW"/>
</dbReference>
<dbReference type="GO" id="GO:0009055">
    <property type="term" value="F:electron transfer activity"/>
    <property type="evidence" value="ECO:0007669"/>
    <property type="project" value="InterPro"/>
</dbReference>
<evidence type="ECO:0000256" key="3">
    <source>
        <dbReference type="ARBA" id="ARBA00023004"/>
    </source>
</evidence>
<protein>
    <submittedName>
        <fullName evidence="5">Cytochrome c-551</fullName>
    </submittedName>
</protein>
<dbReference type="InterPro" id="IPR051459">
    <property type="entry name" value="Cytochrome_c-type_DH"/>
</dbReference>
<accession>A0A1J5R0Z3</accession>
<keyword evidence="2" id="KW-0479">Metal-binding</keyword>
<dbReference type="InterPro" id="IPR009056">
    <property type="entry name" value="Cyt_c-like_dom"/>
</dbReference>
<proteinExistence type="predicted"/>
<dbReference type="Gene3D" id="1.10.760.10">
    <property type="entry name" value="Cytochrome c-like domain"/>
    <property type="match status" value="1"/>
</dbReference>
<dbReference type="SUPFAM" id="SSF46626">
    <property type="entry name" value="Cytochrome c"/>
    <property type="match status" value="1"/>
</dbReference>
<evidence type="ECO:0000256" key="1">
    <source>
        <dbReference type="ARBA" id="ARBA00022617"/>
    </source>
</evidence>
<organism evidence="5">
    <name type="scientific">mine drainage metagenome</name>
    <dbReference type="NCBI Taxonomy" id="410659"/>
    <lineage>
        <taxon>unclassified sequences</taxon>
        <taxon>metagenomes</taxon>
        <taxon>ecological metagenomes</taxon>
    </lineage>
</organism>
<dbReference type="AlphaFoldDB" id="A0A1J5R0Z3"/>
<gene>
    <name evidence="5" type="primary">cccB</name>
    <name evidence="5" type="ORF">GALL_285110</name>
</gene>
<dbReference type="EMBL" id="MLJW01000324">
    <property type="protein sequence ID" value="OIQ89584.1"/>
    <property type="molecule type" value="Genomic_DNA"/>
</dbReference>
<keyword evidence="1" id="KW-0349">Heme</keyword>
<sequence length="155" mass="16397">MPRQQSPHALRAPRTLRHLLLSAALAIALPACALAAACPTSQGAYTEAQAATGKSLYMANCAQCHNDDLKGNSGPALAGPDFDSYLHFTKISAAQILSFMQSQMPYQAPGSLKPEEYHAIFAYILQVNGYKAGALALDATNASCISMLPYPGDKP</sequence>
<feature type="domain" description="Cytochrome c" evidence="4">
    <location>
        <begin position="48"/>
        <end position="128"/>
    </location>
</feature>
<name>A0A1J5R0Z3_9ZZZZ</name>
<comment type="caution">
    <text evidence="5">The sequence shown here is derived from an EMBL/GenBank/DDBJ whole genome shotgun (WGS) entry which is preliminary data.</text>
</comment>
<dbReference type="Pfam" id="PF13442">
    <property type="entry name" value="Cytochrome_CBB3"/>
    <property type="match status" value="1"/>
</dbReference>
<dbReference type="GO" id="GO:0020037">
    <property type="term" value="F:heme binding"/>
    <property type="evidence" value="ECO:0007669"/>
    <property type="project" value="InterPro"/>
</dbReference>
<evidence type="ECO:0000256" key="2">
    <source>
        <dbReference type="ARBA" id="ARBA00022723"/>
    </source>
</evidence>
<evidence type="ECO:0000259" key="4">
    <source>
        <dbReference type="PROSITE" id="PS51007"/>
    </source>
</evidence>
<keyword evidence="3" id="KW-0408">Iron</keyword>
<evidence type="ECO:0000313" key="5">
    <source>
        <dbReference type="EMBL" id="OIQ89584.1"/>
    </source>
</evidence>
<dbReference type="PANTHER" id="PTHR35008:SF4">
    <property type="entry name" value="BLL4482 PROTEIN"/>
    <property type="match status" value="1"/>
</dbReference>
<dbReference type="InterPro" id="IPR036909">
    <property type="entry name" value="Cyt_c-like_dom_sf"/>
</dbReference>
<reference evidence="5" key="1">
    <citation type="submission" date="2016-10" db="EMBL/GenBank/DDBJ databases">
        <title>Sequence of Gallionella enrichment culture.</title>
        <authorList>
            <person name="Poehlein A."/>
            <person name="Muehling M."/>
            <person name="Daniel R."/>
        </authorList>
    </citation>
    <scope>NUCLEOTIDE SEQUENCE</scope>
</reference>
<dbReference type="PANTHER" id="PTHR35008">
    <property type="entry name" value="BLL4482 PROTEIN-RELATED"/>
    <property type="match status" value="1"/>
</dbReference>